<protein>
    <submittedName>
        <fullName evidence="1">Uncharacterized protein</fullName>
    </submittedName>
</protein>
<evidence type="ECO:0000313" key="1">
    <source>
        <dbReference type="EMBL" id="GAH42859.1"/>
    </source>
</evidence>
<proteinExistence type="predicted"/>
<organism evidence="1">
    <name type="scientific">marine sediment metagenome</name>
    <dbReference type="NCBI Taxonomy" id="412755"/>
    <lineage>
        <taxon>unclassified sequences</taxon>
        <taxon>metagenomes</taxon>
        <taxon>ecological metagenomes</taxon>
    </lineage>
</organism>
<dbReference type="AlphaFoldDB" id="X1GMJ8"/>
<dbReference type="EMBL" id="BARU01009890">
    <property type="protein sequence ID" value="GAH42859.1"/>
    <property type="molecule type" value="Genomic_DNA"/>
</dbReference>
<reference evidence="1" key="1">
    <citation type="journal article" date="2014" name="Front. Microbiol.">
        <title>High frequency of phylogenetically diverse reductive dehalogenase-homologous genes in deep subseafloor sedimentary metagenomes.</title>
        <authorList>
            <person name="Kawai M."/>
            <person name="Futagami T."/>
            <person name="Toyoda A."/>
            <person name="Takaki Y."/>
            <person name="Nishi S."/>
            <person name="Hori S."/>
            <person name="Arai W."/>
            <person name="Tsubouchi T."/>
            <person name="Morono Y."/>
            <person name="Uchiyama I."/>
            <person name="Ito T."/>
            <person name="Fujiyama A."/>
            <person name="Inagaki F."/>
            <person name="Takami H."/>
        </authorList>
    </citation>
    <scope>NUCLEOTIDE SEQUENCE</scope>
    <source>
        <strain evidence="1">Expedition CK06-06</strain>
    </source>
</reference>
<accession>X1GMJ8</accession>
<name>X1GMJ8_9ZZZZ</name>
<comment type="caution">
    <text evidence="1">The sequence shown here is derived from an EMBL/GenBank/DDBJ whole genome shotgun (WGS) entry which is preliminary data.</text>
</comment>
<gene>
    <name evidence="1" type="ORF">S03H2_19000</name>
</gene>
<sequence>MVLARVVQPLVGVPHRFEWAELGQVERHLAELVP</sequence>
<feature type="non-terminal residue" evidence="1">
    <location>
        <position position="34"/>
    </location>
</feature>